<evidence type="ECO:0000256" key="1">
    <source>
        <dbReference type="ARBA" id="ARBA00004225"/>
    </source>
</evidence>
<keyword evidence="11" id="KW-0520">NAD</keyword>
<keyword evidence="9" id="KW-0249">Electron transport</keyword>
<protein>
    <recommendedName>
        <fullName evidence="4">NADH-ubiquinone oxidoreductase chain 6</fullName>
        <ecNumber evidence="3">7.1.1.2</ecNumber>
    </recommendedName>
    <alternativeName>
        <fullName evidence="14">NADH dehydrogenase subunit 6</fullName>
    </alternativeName>
</protein>
<evidence type="ECO:0000256" key="3">
    <source>
        <dbReference type="ARBA" id="ARBA00012944"/>
    </source>
</evidence>
<feature type="transmembrane region" description="Helical" evidence="16">
    <location>
        <begin position="129"/>
        <end position="157"/>
    </location>
</feature>
<organism evidence="17">
    <name type="scientific">Acanthopleura vaillantii</name>
    <dbReference type="NCBI Taxonomy" id="1169768"/>
    <lineage>
        <taxon>Eukaryota</taxon>
        <taxon>Metazoa</taxon>
        <taxon>Spiralia</taxon>
        <taxon>Lophotrochozoa</taxon>
        <taxon>Mollusca</taxon>
        <taxon>Polyplacophora</taxon>
        <taxon>Neoloricata</taxon>
        <taxon>Chitonida</taxon>
        <taxon>Chitonina</taxon>
        <taxon>Chitonidae</taxon>
        <taxon>Acanthopleurinae</taxon>
        <taxon>Acanthopleura</taxon>
    </lineage>
</organism>
<comment type="catalytic activity">
    <reaction evidence="15">
        <text>a ubiquinone + NADH + 5 H(+)(in) = a ubiquinol + NAD(+) + 4 H(+)(out)</text>
        <dbReference type="Rhea" id="RHEA:29091"/>
        <dbReference type="Rhea" id="RHEA-COMP:9565"/>
        <dbReference type="Rhea" id="RHEA-COMP:9566"/>
        <dbReference type="ChEBI" id="CHEBI:15378"/>
        <dbReference type="ChEBI" id="CHEBI:16389"/>
        <dbReference type="ChEBI" id="CHEBI:17976"/>
        <dbReference type="ChEBI" id="CHEBI:57540"/>
        <dbReference type="ChEBI" id="CHEBI:57945"/>
        <dbReference type="EC" id="7.1.1.2"/>
    </reaction>
</comment>
<feature type="transmembrane region" description="Helical" evidence="16">
    <location>
        <begin position="84"/>
        <end position="109"/>
    </location>
</feature>
<dbReference type="GeneID" id="84882141"/>
<dbReference type="EC" id="7.1.1.2" evidence="3"/>
<evidence type="ECO:0000256" key="13">
    <source>
        <dbReference type="ARBA" id="ARBA00023136"/>
    </source>
</evidence>
<evidence type="ECO:0000256" key="8">
    <source>
        <dbReference type="ARBA" id="ARBA00022967"/>
    </source>
</evidence>
<accession>A0AA51RIK8</accession>
<keyword evidence="5" id="KW-0813">Transport</keyword>
<feature type="transmembrane region" description="Helical" evidence="16">
    <location>
        <begin position="48"/>
        <end position="72"/>
    </location>
</feature>
<evidence type="ECO:0000256" key="14">
    <source>
        <dbReference type="ARBA" id="ARBA00031019"/>
    </source>
</evidence>
<dbReference type="EMBL" id="OQ355692">
    <property type="protein sequence ID" value="WMQ53040.1"/>
    <property type="molecule type" value="Genomic_DNA"/>
</dbReference>
<name>A0AA51RIK8_9MOLL</name>
<dbReference type="RefSeq" id="YP_010952633.1">
    <property type="nucleotide sequence ID" value="NC_082877.1"/>
</dbReference>
<dbReference type="InterPro" id="IPR050269">
    <property type="entry name" value="ComplexI_Subunit6"/>
</dbReference>
<dbReference type="GO" id="GO:0031966">
    <property type="term" value="C:mitochondrial membrane"/>
    <property type="evidence" value="ECO:0007669"/>
    <property type="project" value="UniProtKB-SubCell"/>
</dbReference>
<keyword evidence="6" id="KW-0679">Respiratory chain</keyword>
<gene>
    <name evidence="17" type="primary">ND6</name>
</gene>
<geneLocation type="mitochondrion" evidence="17"/>
<keyword evidence="12 17" id="KW-0496">Mitochondrion</keyword>
<dbReference type="GO" id="GO:0008137">
    <property type="term" value="F:NADH dehydrogenase (ubiquinone) activity"/>
    <property type="evidence" value="ECO:0007669"/>
    <property type="project" value="UniProtKB-EC"/>
</dbReference>
<dbReference type="CTD" id="4541"/>
<evidence type="ECO:0000256" key="15">
    <source>
        <dbReference type="ARBA" id="ARBA00049551"/>
    </source>
</evidence>
<proteinExistence type="inferred from homology"/>
<evidence type="ECO:0000256" key="6">
    <source>
        <dbReference type="ARBA" id="ARBA00022660"/>
    </source>
</evidence>
<evidence type="ECO:0000256" key="11">
    <source>
        <dbReference type="ARBA" id="ARBA00023027"/>
    </source>
</evidence>
<sequence length="167" mass="18671">MIMISLFSLVLTMSFILLLVSQPLSMGSLVLVNSMVISVTIFFQTESWFGFILFLIYVGGLLVMFAYVTALTPNLVFKKGQLKFVFFLVYFFWLSLFMGSDAISVSSRVGESFLSSGGVSVYHEQGMSLYSFFGFLTTVSLVLVLLFVLLCVVKICYKKKGALRPFS</sequence>
<evidence type="ECO:0000256" key="12">
    <source>
        <dbReference type="ARBA" id="ARBA00023128"/>
    </source>
</evidence>
<evidence type="ECO:0000256" key="9">
    <source>
        <dbReference type="ARBA" id="ARBA00022982"/>
    </source>
</evidence>
<evidence type="ECO:0000313" key="17">
    <source>
        <dbReference type="EMBL" id="WMQ53040.1"/>
    </source>
</evidence>
<dbReference type="PANTHER" id="PTHR11435:SF1">
    <property type="entry name" value="NADH-UBIQUINONE OXIDOREDUCTASE CHAIN 6"/>
    <property type="match status" value="1"/>
</dbReference>
<comment type="subcellular location">
    <subcellularLocation>
        <location evidence="1">Mitochondrion membrane</location>
        <topology evidence="1">Multi-pass membrane protein</topology>
    </subcellularLocation>
</comment>
<dbReference type="AlphaFoldDB" id="A0AA51RIK8"/>
<comment type="similarity">
    <text evidence="2">Belongs to the complex I subunit 6 family.</text>
</comment>
<evidence type="ECO:0000256" key="16">
    <source>
        <dbReference type="SAM" id="Phobius"/>
    </source>
</evidence>
<keyword evidence="8" id="KW-1278">Translocase</keyword>
<dbReference type="PANTHER" id="PTHR11435">
    <property type="entry name" value="NADH UBIQUINONE OXIDOREDUCTASE SUBUNIT ND6"/>
    <property type="match status" value="1"/>
</dbReference>
<reference evidence="17" key="1">
    <citation type="submission" date="2023-01" db="EMBL/GenBank/DDBJ databases">
        <title>Whole Mitochondrial genome of Acanthopleura vaillantii from Jazan coast of Red Sea.</title>
        <authorList>
            <person name="Thomas L."/>
            <person name="Alnashiri H."/>
            <person name="Thaikkottathil M."/>
            <person name="Philip S."/>
            <person name="Kutty R."/>
            <person name="Sivanpillai S."/>
            <person name="Mohammed A."/>
            <person name="Rasain A."/>
        </authorList>
    </citation>
    <scope>NUCLEOTIDE SEQUENCE</scope>
    <source>
        <tissue evidence="17">Foot muscle</tissue>
    </source>
</reference>
<evidence type="ECO:0000256" key="7">
    <source>
        <dbReference type="ARBA" id="ARBA00022692"/>
    </source>
</evidence>
<keyword evidence="13 16" id="KW-0472">Membrane</keyword>
<evidence type="ECO:0000256" key="4">
    <source>
        <dbReference type="ARBA" id="ARBA00021095"/>
    </source>
</evidence>
<keyword evidence="7 16" id="KW-0812">Transmembrane</keyword>
<evidence type="ECO:0000256" key="10">
    <source>
        <dbReference type="ARBA" id="ARBA00022989"/>
    </source>
</evidence>
<evidence type="ECO:0000256" key="5">
    <source>
        <dbReference type="ARBA" id="ARBA00022448"/>
    </source>
</evidence>
<evidence type="ECO:0000256" key="2">
    <source>
        <dbReference type="ARBA" id="ARBA00005698"/>
    </source>
</evidence>
<keyword evidence="10 16" id="KW-1133">Transmembrane helix</keyword>